<dbReference type="OrthoDB" id="1524907at2"/>
<evidence type="ECO:0000256" key="1">
    <source>
        <dbReference type="SAM" id="MobiDB-lite"/>
    </source>
</evidence>
<evidence type="ECO:0000313" key="4">
    <source>
        <dbReference type="Proteomes" id="UP000075787"/>
    </source>
</evidence>
<name>A0A162K7Y0_9PROT</name>
<dbReference type="Proteomes" id="UP000075787">
    <property type="component" value="Unassembled WGS sequence"/>
</dbReference>
<dbReference type="InterPro" id="IPR047525">
    <property type="entry name" value="TfoX-like"/>
</dbReference>
<feature type="compositionally biased region" description="Basic residues" evidence="1">
    <location>
        <begin position="116"/>
        <end position="130"/>
    </location>
</feature>
<comment type="caution">
    <text evidence="3">The sequence shown here is derived from an EMBL/GenBank/DDBJ whole genome shotgun (WGS) entry which is preliminary data.</text>
</comment>
<sequence>MSSSADAREQALEVAERLAPLGPVVVKRMFSGAGLSIDGVNFAFVIGGTLYFRVDDQSRPAYEAMGLEPFRYDRPGRTVTVGSYYEAPDEVFDDDEALCDHARAAWQAALTASRARPPKKPRAPRRRAAG</sequence>
<organism evidence="3 4">
    <name type="scientific">Tistrella mobilis</name>
    <dbReference type="NCBI Taxonomy" id="171437"/>
    <lineage>
        <taxon>Bacteria</taxon>
        <taxon>Pseudomonadati</taxon>
        <taxon>Pseudomonadota</taxon>
        <taxon>Alphaproteobacteria</taxon>
        <taxon>Geminicoccales</taxon>
        <taxon>Geminicoccaceae</taxon>
        <taxon>Tistrella</taxon>
    </lineage>
</organism>
<reference evidence="3 4" key="1">
    <citation type="submission" date="2015-12" db="EMBL/GenBank/DDBJ databases">
        <title>Genome sequence of Tistrella mobilis MCCC 1A02139.</title>
        <authorList>
            <person name="Lu L."/>
            <person name="Lai Q."/>
            <person name="Shao Z."/>
            <person name="Qian P."/>
        </authorList>
    </citation>
    <scope>NUCLEOTIDE SEQUENCE [LARGE SCALE GENOMIC DNA]</scope>
    <source>
        <strain evidence="3 4">MCCC 1A02139</strain>
    </source>
</reference>
<feature type="domain" description="TfoX N-terminal" evidence="2">
    <location>
        <begin position="16"/>
        <end position="109"/>
    </location>
</feature>
<proteinExistence type="predicted"/>
<dbReference type="SUPFAM" id="SSF159894">
    <property type="entry name" value="YgaC/TfoX-N like"/>
    <property type="match status" value="1"/>
</dbReference>
<dbReference type="AlphaFoldDB" id="A0A162K7Y0"/>
<dbReference type="PANTHER" id="PTHR36121:SF1">
    <property type="entry name" value="PROTEIN SXY"/>
    <property type="match status" value="1"/>
</dbReference>
<protein>
    <recommendedName>
        <fullName evidence="2">TfoX N-terminal domain-containing protein</fullName>
    </recommendedName>
</protein>
<gene>
    <name evidence="3" type="ORF">AUP44_11905</name>
</gene>
<dbReference type="InterPro" id="IPR007076">
    <property type="entry name" value="TfoX_N"/>
</dbReference>
<dbReference type="EMBL" id="LPZR01000194">
    <property type="protein sequence ID" value="KYO50661.1"/>
    <property type="molecule type" value="Genomic_DNA"/>
</dbReference>
<dbReference type="Pfam" id="PF04993">
    <property type="entry name" value="TfoX_N"/>
    <property type="match status" value="1"/>
</dbReference>
<dbReference type="GeneID" id="97241908"/>
<dbReference type="Gene3D" id="3.30.1460.30">
    <property type="entry name" value="YgaC/TfoX-N like chaperone"/>
    <property type="match status" value="1"/>
</dbReference>
<evidence type="ECO:0000313" key="3">
    <source>
        <dbReference type="EMBL" id="KYO50661.1"/>
    </source>
</evidence>
<feature type="region of interest" description="Disordered" evidence="1">
    <location>
        <begin position="110"/>
        <end position="130"/>
    </location>
</feature>
<evidence type="ECO:0000259" key="2">
    <source>
        <dbReference type="Pfam" id="PF04993"/>
    </source>
</evidence>
<accession>A0A162K7Y0</accession>
<dbReference type="PANTHER" id="PTHR36121">
    <property type="entry name" value="PROTEIN SXY"/>
    <property type="match status" value="1"/>
</dbReference>
<dbReference type="RefSeq" id="WP_062767662.1">
    <property type="nucleotide sequence ID" value="NZ_CP121045.1"/>
</dbReference>